<comment type="caution">
    <text evidence="2">The sequence shown here is derived from an EMBL/GenBank/DDBJ whole genome shotgun (WGS) entry which is preliminary data.</text>
</comment>
<dbReference type="Proteomes" id="UP001595645">
    <property type="component" value="Unassembled WGS sequence"/>
</dbReference>
<reference evidence="3" key="1">
    <citation type="journal article" date="2019" name="Int. J. Syst. Evol. Microbiol.">
        <title>The Global Catalogue of Microorganisms (GCM) 10K type strain sequencing project: providing services to taxonomists for standard genome sequencing and annotation.</title>
        <authorList>
            <consortium name="The Broad Institute Genomics Platform"/>
            <consortium name="The Broad Institute Genome Sequencing Center for Infectious Disease"/>
            <person name="Wu L."/>
            <person name="Ma J."/>
        </authorList>
    </citation>
    <scope>NUCLEOTIDE SEQUENCE [LARGE SCALE GENOMIC DNA]</scope>
    <source>
        <strain evidence="3">CGMCC 4.7676</strain>
    </source>
</reference>
<dbReference type="RefSeq" id="WP_378241012.1">
    <property type="nucleotide sequence ID" value="NZ_JBHRWK010000033.1"/>
</dbReference>
<evidence type="ECO:0000313" key="3">
    <source>
        <dbReference type="Proteomes" id="UP001595645"/>
    </source>
</evidence>
<keyword evidence="1" id="KW-0472">Membrane</keyword>
<keyword evidence="1" id="KW-0812">Transmembrane</keyword>
<keyword evidence="1" id="KW-1133">Transmembrane helix</keyword>
<protein>
    <submittedName>
        <fullName evidence="2">Uncharacterized protein</fullName>
    </submittedName>
</protein>
<feature type="transmembrane region" description="Helical" evidence="1">
    <location>
        <begin position="21"/>
        <end position="42"/>
    </location>
</feature>
<gene>
    <name evidence="2" type="ORF">ACFOSH_22535</name>
</gene>
<evidence type="ECO:0000313" key="2">
    <source>
        <dbReference type="EMBL" id="MFC3452222.1"/>
    </source>
</evidence>
<accession>A0ABV7P2S1</accession>
<proteinExistence type="predicted"/>
<sequence length="47" mass="5018">MIAIVFVAWRGIRSPKQAAHVAFVTVPLGLLGLVIVSAPDFLEGMLL</sequence>
<keyword evidence="3" id="KW-1185">Reference proteome</keyword>
<name>A0ABV7P2S1_9PSEU</name>
<organism evidence="2 3">
    <name type="scientific">Amycolatopsis speibonae</name>
    <dbReference type="NCBI Taxonomy" id="1450224"/>
    <lineage>
        <taxon>Bacteria</taxon>
        <taxon>Bacillati</taxon>
        <taxon>Actinomycetota</taxon>
        <taxon>Actinomycetes</taxon>
        <taxon>Pseudonocardiales</taxon>
        <taxon>Pseudonocardiaceae</taxon>
        <taxon>Amycolatopsis</taxon>
    </lineage>
</organism>
<evidence type="ECO:0000256" key="1">
    <source>
        <dbReference type="SAM" id="Phobius"/>
    </source>
</evidence>
<dbReference type="EMBL" id="JBHRWK010000033">
    <property type="protein sequence ID" value="MFC3452222.1"/>
    <property type="molecule type" value="Genomic_DNA"/>
</dbReference>